<dbReference type="AlphaFoldDB" id="A0A918CSE6"/>
<proteinExistence type="inferred from homology"/>
<dbReference type="GO" id="GO:0005886">
    <property type="term" value="C:plasma membrane"/>
    <property type="evidence" value="ECO:0007669"/>
    <property type="project" value="UniProtKB-SubCell"/>
</dbReference>
<comment type="similarity">
    <text evidence="7">Belongs to the binding-protein-dependent transport system permease family.</text>
</comment>
<dbReference type="SUPFAM" id="SSF161098">
    <property type="entry name" value="MetI-like"/>
    <property type="match status" value="1"/>
</dbReference>
<dbReference type="PANTHER" id="PTHR43163">
    <property type="entry name" value="DIPEPTIDE TRANSPORT SYSTEM PERMEASE PROTEIN DPPB-RELATED"/>
    <property type="match status" value="1"/>
</dbReference>
<sequence>MVFLIARRLVRCMVLFLVSLVLSYALASTALDPRAYFEDRRPAPSARVVDRELARLGMDDRAPLPERFAHWADRAVHGDLGRTIDDQSVSAEFGRRIGVSVRLLLVGTVAGTAVGTLAGMWAAVRRGGLGDRALAGFSFAVLCVPTFVLALLLKTGALAVNRAAGGNVVKYTGEHTPGLQGDWSVHLRDTAAHLVLPALCVALAAIALYSRYQRAATLDVLAADHLRTARAKGLTPGRALLRHGLRISLVPMTVFFSFGVLTLVTGAVFTERVFGWPGMGSWLIDSVEKGDVNSVVAVNGFAAAVVLLAGLVADVLHALLDPRVRRP</sequence>
<dbReference type="PROSITE" id="PS50928">
    <property type="entry name" value="ABC_TM1"/>
    <property type="match status" value="1"/>
</dbReference>
<feature type="transmembrane region" description="Helical" evidence="7">
    <location>
        <begin position="103"/>
        <end position="124"/>
    </location>
</feature>
<name>A0A918CSE6_9ACTN</name>
<accession>A0A918CSE6</accession>
<evidence type="ECO:0000256" key="2">
    <source>
        <dbReference type="ARBA" id="ARBA00022448"/>
    </source>
</evidence>
<organism evidence="10 11">
    <name type="scientific">Streptomyces fuscichromogenes</name>
    <dbReference type="NCBI Taxonomy" id="1324013"/>
    <lineage>
        <taxon>Bacteria</taxon>
        <taxon>Bacillati</taxon>
        <taxon>Actinomycetota</taxon>
        <taxon>Actinomycetes</taxon>
        <taxon>Kitasatosporales</taxon>
        <taxon>Streptomycetaceae</taxon>
        <taxon>Streptomyces</taxon>
    </lineage>
</organism>
<dbReference type="RefSeq" id="WP_189264421.1">
    <property type="nucleotide sequence ID" value="NZ_BMML01000009.1"/>
</dbReference>
<evidence type="ECO:0000313" key="10">
    <source>
        <dbReference type="EMBL" id="GGN15282.1"/>
    </source>
</evidence>
<keyword evidence="5 7" id="KW-1133">Transmembrane helix</keyword>
<dbReference type="Proteomes" id="UP000653411">
    <property type="component" value="Unassembled WGS sequence"/>
</dbReference>
<feature type="transmembrane region" description="Helical" evidence="7">
    <location>
        <begin position="133"/>
        <end position="153"/>
    </location>
</feature>
<dbReference type="Gene3D" id="1.10.3720.10">
    <property type="entry name" value="MetI-like"/>
    <property type="match status" value="1"/>
</dbReference>
<feature type="domain" description="ABC transmembrane type-1" evidence="9">
    <location>
        <begin position="97"/>
        <end position="317"/>
    </location>
</feature>
<reference evidence="10" key="2">
    <citation type="submission" date="2020-09" db="EMBL/GenBank/DDBJ databases">
        <authorList>
            <person name="Sun Q."/>
            <person name="Zhou Y."/>
        </authorList>
    </citation>
    <scope>NUCLEOTIDE SEQUENCE</scope>
    <source>
        <strain evidence="10">CGMCC 4.7110</strain>
    </source>
</reference>
<dbReference type="InterPro" id="IPR035906">
    <property type="entry name" value="MetI-like_sf"/>
</dbReference>
<evidence type="ECO:0000256" key="8">
    <source>
        <dbReference type="SAM" id="SignalP"/>
    </source>
</evidence>
<dbReference type="PANTHER" id="PTHR43163:SF9">
    <property type="entry name" value="ABC TRANSPORTER PERMEASE PROTEIN"/>
    <property type="match status" value="1"/>
</dbReference>
<feature type="chain" id="PRO_5037713031" evidence="8">
    <location>
        <begin position="28"/>
        <end position="327"/>
    </location>
</feature>
<keyword evidence="3" id="KW-1003">Cell membrane</keyword>
<dbReference type="InterPro" id="IPR000515">
    <property type="entry name" value="MetI-like"/>
</dbReference>
<gene>
    <name evidence="10" type="ORF">GCM10011578_043320</name>
</gene>
<keyword evidence="4 7" id="KW-0812">Transmembrane</keyword>
<feature type="transmembrane region" description="Helical" evidence="7">
    <location>
        <begin position="296"/>
        <end position="320"/>
    </location>
</feature>
<keyword evidence="2 7" id="KW-0813">Transport</keyword>
<dbReference type="GO" id="GO:0055085">
    <property type="term" value="P:transmembrane transport"/>
    <property type="evidence" value="ECO:0007669"/>
    <property type="project" value="InterPro"/>
</dbReference>
<evidence type="ECO:0000256" key="4">
    <source>
        <dbReference type="ARBA" id="ARBA00022692"/>
    </source>
</evidence>
<evidence type="ECO:0000256" key="1">
    <source>
        <dbReference type="ARBA" id="ARBA00004651"/>
    </source>
</evidence>
<evidence type="ECO:0000256" key="3">
    <source>
        <dbReference type="ARBA" id="ARBA00022475"/>
    </source>
</evidence>
<keyword evidence="6 7" id="KW-0472">Membrane</keyword>
<evidence type="ECO:0000256" key="6">
    <source>
        <dbReference type="ARBA" id="ARBA00023136"/>
    </source>
</evidence>
<evidence type="ECO:0000259" key="9">
    <source>
        <dbReference type="PROSITE" id="PS50928"/>
    </source>
</evidence>
<dbReference type="EMBL" id="BMML01000009">
    <property type="protein sequence ID" value="GGN15282.1"/>
    <property type="molecule type" value="Genomic_DNA"/>
</dbReference>
<dbReference type="Pfam" id="PF00528">
    <property type="entry name" value="BPD_transp_1"/>
    <property type="match status" value="1"/>
</dbReference>
<keyword evidence="8" id="KW-0732">Signal</keyword>
<feature type="transmembrane region" description="Helical" evidence="7">
    <location>
        <begin position="191"/>
        <end position="209"/>
    </location>
</feature>
<evidence type="ECO:0000256" key="5">
    <source>
        <dbReference type="ARBA" id="ARBA00022989"/>
    </source>
</evidence>
<feature type="transmembrane region" description="Helical" evidence="7">
    <location>
        <begin position="247"/>
        <end position="269"/>
    </location>
</feature>
<feature type="signal peptide" evidence="8">
    <location>
        <begin position="1"/>
        <end position="27"/>
    </location>
</feature>
<reference evidence="10" key="1">
    <citation type="journal article" date="2014" name="Int. J. Syst. Evol. Microbiol.">
        <title>Complete genome sequence of Corynebacterium casei LMG S-19264T (=DSM 44701T), isolated from a smear-ripened cheese.</title>
        <authorList>
            <consortium name="US DOE Joint Genome Institute (JGI-PGF)"/>
            <person name="Walter F."/>
            <person name="Albersmeier A."/>
            <person name="Kalinowski J."/>
            <person name="Ruckert C."/>
        </authorList>
    </citation>
    <scope>NUCLEOTIDE SEQUENCE</scope>
    <source>
        <strain evidence="10">CGMCC 4.7110</strain>
    </source>
</reference>
<dbReference type="CDD" id="cd06261">
    <property type="entry name" value="TM_PBP2"/>
    <property type="match status" value="1"/>
</dbReference>
<comment type="caution">
    <text evidence="10">The sequence shown here is derived from an EMBL/GenBank/DDBJ whole genome shotgun (WGS) entry which is preliminary data.</text>
</comment>
<keyword evidence="11" id="KW-1185">Reference proteome</keyword>
<comment type="subcellular location">
    <subcellularLocation>
        <location evidence="1 7">Cell membrane</location>
        <topology evidence="1 7">Multi-pass membrane protein</topology>
    </subcellularLocation>
</comment>
<evidence type="ECO:0000313" key="11">
    <source>
        <dbReference type="Proteomes" id="UP000653411"/>
    </source>
</evidence>
<evidence type="ECO:0000256" key="7">
    <source>
        <dbReference type="RuleBase" id="RU363032"/>
    </source>
</evidence>
<protein>
    <submittedName>
        <fullName evidence="10">Peptide transport permease protein</fullName>
    </submittedName>
</protein>